<sequence length="59" mass="6894">MSLPDPNNDLIRGLVPVSFQLDESARRRLGPYALAADRYDDYVWLEYRPRPCWPPSSTR</sequence>
<dbReference type="GeneID" id="92037568"/>
<evidence type="ECO:0000313" key="1">
    <source>
        <dbReference type="EMBL" id="KAK8093508.1"/>
    </source>
</evidence>
<dbReference type="EMBL" id="JAQQWN010000002">
    <property type="protein sequence ID" value="KAK8093508.1"/>
    <property type="molecule type" value="Genomic_DNA"/>
</dbReference>
<reference evidence="1 2" key="1">
    <citation type="submission" date="2023-01" db="EMBL/GenBank/DDBJ databases">
        <title>Analysis of 21 Apiospora genomes using comparative genomics revels a genus with tremendous synthesis potential of carbohydrate active enzymes and secondary metabolites.</title>
        <authorList>
            <person name="Sorensen T."/>
        </authorList>
    </citation>
    <scope>NUCLEOTIDE SEQUENCE [LARGE SCALE GENOMIC DNA]</scope>
    <source>
        <strain evidence="1 2">CBS 114990</strain>
    </source>
</reference>
<gene>
    <name evidence="1" type="ORF">PG997_000193</name>
</gene>
<evidence type="ECO:0000313" key="2">
    <source>
        <dbReference type="Proteomes" id="UP001433268"/>
    </source>
</evidence>
<proteinExistence type="predicted"/>
<organism evidence="1 2">
    <name type="scientific">Apiospora hydei</name>
    <dbReference type="NCBI Taxonomy" id="1337664"/>
    <lineage>
        <taxon>Eukaryota</taxon>
        <taxon>Fungi</taxon>
        <taxon>Dikarya</taxon>
        <taxon>Ascomycota</taxon>
        <taxon>Pezizomycotina</taxon>
        <taxon>Sordariomycetes</taxon>
        <taxon>Xylariomycetidae</taxon>
        <taxon>Amphisphaeriales</taxon>
        <taxon>Apiosporaceae</taxon>
        <taxon>Apiospora</taxon>
    </lineage>
</organism>
<dbReference type="Proteomes" id="UP001433268">
    <property type="component" value="Unassembled WGS sequence"/>
</dbReference>
<keyword evidence="2" id="KW-1185">Reference proteome</keyword>
<protein>
    <submittedName>
        <fullName evidence="1">Uncharacterized protein</fullName>
    </submittedName>
</protein>
<name>A0ABR1XA76_9PEZI</name>
<comment type="caution">
    <text evidence="1">The sequence shown here is derived from an EMBL/GenBank/DDBJ whole genome shotgun (WGS) entry which is preliminary data.</text>
</comment>
<accession>A0ABR1XA76</accession>
<dbReference type="RefSeq" id="XP_066674281.1">
    <property type="nucleotide sequence ID" value="XM_066804508.1"/>
</dbReference>